<dbReference type="InterPro" id="IPR050336">
    <property type="entry name" value="Chromosome_partition/occlusion"/>
</dbReference>
<protein>
    <submittedName>
        <fullName evidence="5">Plasmid partitioning protein RepB</fullName>
    </submittedName>
</protein>
<dbReference type="InterPro" id="IPR036086">
    <property type="entry name" value="ParB/Sulfiredoxin_sf"/>
</dbReference>
<organism evidence="5 6">
    <name type="scientific">Skermanella aerolata</name>
    <dbReference type="NCBI Taxonomy" id="393310"/>
    <lineage>
        <taxon>Bacteria</taxon>
        <taxon>Pseudomonadati</taxon>
        <taxon>Pseudomonadota</taxon>
        <taxon>Alphaproteobacteria</taxon>
        <taxon>Rhodospirillales</taxon>
        <taxon>Azospirillaceae</taxon>
        <taxon>Skermanella</taxon>
    </lineage>
</organism>
<feature type="region of interest" description="Disordered" evidence="3">
    <location>
        <begin position="31"/>
        <end position="58"/>
    </location>
</feature>
<dbReference type="SMART" id="SM00470">
    <property type="entry name" value="ParB"/>
    <property type="match status" value="1"/>
</dbReference>
<gene>
    <name evidence="5" type="primary">repB</name>
    <name evidence="5" type="ORF">SAE02_75210</name>
</gene>
<dbReference type="NCBIfam" id="TIGR00180">
    <property type="entry name" value="parB_part"/>
    <property type="match status" value="1"/>
</dbReference>
<dbReference type="Proteomes" id="UP000321523">
    <property type="component" value="Unassembled WGS sequence"/>
</dbReference>
<dbReference type="OrthoDB" id="7908920at2"/>
<keyword evidence="6" id="KW-1185">Reference proteome</keyword>
<dbReference type="PANTHER" id="PTHR33375">
    <property type="entry name" value="CHROMOSOME-PARTITIONING PROTEIN PARB-RELATED"/>
    <property type="match status" value="1"/>
</dbReference>
<proteinExistence type="inferred from homology"/>
<dbReference type="GO" id="GO:0007059">
    <property type="term" value="P:chromosome segregation"/>
    <property type="evidence" value="ECO:0007669"/>
    <property type="project" value="TreeGrafter"/>
</dbReference>
<dbReference type="CDD" id="cd16405">
    <property type="entry name" value="RepB_like_N"/>
    <property type="match status" value="1"/>
</dbReference>
<evidence type="ECO:0000256" key="1">
    <source>
        <dbReference type="ARBA" id="ARBA00006295"/>
    </source>
</evidence>
<feature type="coiled-coil region" evidence="2">
    <location>
        <begin position="62"/>
        <end position="93"/>
    </location>
</feature>
<sequence>MSVAGRPKPVNKRTALTDMVFGLAEKRSSLEEKTLEMQERVPHDEQGPASSAAGRGIVGRSLGQYSEAVEEKLRRIEKELEEARERGDSLIALSPDEVDDPLPADRDPRAFTDDAFTALTVSISTNGQDQPILVRRARDDSGRYELAAGRRRLAACRNLGIPVLARVRPLTDSQMLEAQWRENSEREDVSLFERCRWIARLSDGQGLSTAQLGKMMGVSQPTVVEWRKMGRLPDSLIDRLDDPRQLGRNDAMRLHASMRKHHAGMGKEEISSDPDLELLERMVSAVSTQMGRGTRTQIAAALRAVTQAPNLPSKNLVLARQDGGKLATLTRSGRQSLLRFDPALDQAVIEEVARRLPGLVAEVESILGVSQRTKKTKD</sequence>
<dbReference type="InterPro" id="IPR003115">
    <property type="entry name" value="ParB_N"/>
</dbReference>
<evidence type="ECO:0000256" key="3">
    <source>
        <dbReference type="SAM" id="MobiDB-lite"/>
    </source>
</evidence>
<dbReference type="PANTHER" id="PTHR33375:SF1">
    <property type="entry name" value="CHROMOSOME-PARTITIONING PROTEIN PARB-RELATED"/>
    <property type="match status" value="1"/>
</dbReference>
<accession>A0A512E3R6</accession>
<dbReference type="EMBL" id="BJYZ01000078">
    <property type="protein sequence ID" value="GEO43373.1"/>
    <property type="molecule type" value="Genomic_DNA"/>
</dbReference>
<evidence type="ECO:0000259" key="4">
    <source>
        <dbReference type="SMART" id="SM00470"/>
    </source>
</evidence>
<feature type="domain" description="ParB-like N-terminal" evidence="4">
    <location>
        <begin position="91"/>
        <end position="184"/>
    </location>
</feature>
<dbReference type="SUPFAM" id="SSF109709">
    <property type="entry name" value="KorB DNA-binding domain-like"/>
    <property type="match status" value="1"/>
</dbReference>
<comment type="similarity">
    <text evidence="1">Belongs to the ParB family.</text>
</comment>
<dbReference type="AlphaFoldDB" id="A0A512E3R6"/>
<evidence type="ECO:0000256" key="2">
    <source>
        <dbReference type="SAM" id="Coils"/>
    </source>
</evidence>
<dbReference type="RefSeq" id="WP_044435889.1">
    <property type="nucleotide sequence ID" value="NZ_BJYZ01000078.1"/>
</dbReference>
<dbReference type="Pfam" id="PF02195">
    <property type="entry name" value="ParB_N"/>
    <property type="match status" value="1"/>
</dbReference>
<feature type="compositionally biased region" description="Basic and acidic residues" evidence="3">
    <location>
        <begin position="31"/>
        <end position="46"/>
    </location>
</feature>
<evidence type="ECO:0000313" key="5">
    <source>
        <dbReference type="EMBL" id="GEO43373.1"/>
    </source>
</evidence>
<evidence type="ECO:0000313" key="6">
    <source>
        <dbReference type="Proteomes" id="UP000321523"/>
    </source>
</evidence>
<keyword evidence="2" id="KW-0175">Coiled coil</keyword>
<dbReference type="Gene3D" id="3.90.1530.30">
    <property type="match status" value="1"/>
</dbReference>
<dbReference type="SUPFAM" id="SSF110849">
    <property type="entry name" value="ParB/Sulfiredoxin"/>
    <property type="match status" value="1"/>
</dbReference>
<dbReference type="InterPro" id="IPR037972">
    <property type="entry name" value="RepB_N"/>
</dbReference>
<dbReference type="Gene3D" id="1.10.10.2830">
    <property type="match status" value="1"/>
</dbReference>
<name>A0A512E3R6_9PROT</name>
<dbReference type="GO" id="GO:0003677">
    <property type="term" value="F:DNA binding"/>
    <property type="evidence" value="ECO:0007669"/>
    <property type="project" value="InterPro"/>
</dbReference>
<dbReference type="GO" id="GO:0005694">
    <property type="term" value="C:chromosome"/>
    <property type="evidence" value="ECO:0007669"/>
    <property type="project" value="TreeGrafter"/>
</dbReference>
<reference evidence="5 6" key="1">
    <citation type="submission" date="2019-07" db="EMBL/GenBank/DDBJ databases">
        <title>Whole genome shotgun sequence of Skermanella aerolata NBRC 106429.</title>
        <authorList>
            <person name="Hosoyama A."/>
            <person name="Uohara A."/>
            <person name="Ohji S."/>
            <person name="Ichikawa N."/>
        </authorList>
    </citation>
    <scope>NUCLEOTIDE SEQUENCE [LARGE SCALE GENOMIC DNA]</scope>
    <source>
        <strain evidence="5 6">NBRC 106429</strain>
    </source>
</reference>
<comment type="caution">
    <text evidence="5">The sequence shown here is derived from an EMBL/GenBank/DDBJ whole genome shotgun (WGS) entry which is preliminary data.</text>
</comment>
<dbReference type="InterPro" id="IPR004437">
    <property type="entry name" value="ParB/RepB/Spo0J"/>
</dbReference>